<accession>A0A9X2IFW5</accession>
<gene>
    <name evidence="1" type="ORF">M8330_07660</name>
</gene>
<dbReference type="AlphaFoldDB" id="A0A9X2IFW5"/>
<evidence type="ECO:0000313" key="1">
    <source>
        <dbReference type="EMBL" id="MCM0620170.1"/>
    </source>
</evidence>
<proteinExistence type="predicted"/>
<keyword evidence="2" id="KW-1185">Reference proteome</keyword>
<evidence type="ECO:0000313" key="2">
    <source>
        <dbReference type="Proteomes" id="UP001139485"/>
    </source>
</evidence>
<dbReference type="Proteomes" id="UP001139485">
    <property type="component" value="Unassembled WGS sequence"/>
</dbReference>
<reference evidence="1" key="1">
    <citation type="submission" date="2022-05" db="EMBL/GenBank/DDBJ databases">
        <authorList>
            <person name="Tuo L."/>
        </authorList>
    </citation>
    <scope>NUCLEOTIDE SEQUENCE</scope>
    <source>
        <strain evidence="1">BSK12Z-4</strain>
    </source>
</reference>
<dbReference type="RefSeq" id="WP_250826892.1">
    <property type="nucleotide sequence ID" value="NZ_JAMOIL010000008.1"/>
</dbReference>
<dbReference type="Gene3D" id="3.30.70.20">
    <property type="match status" value="1"/>
</dbReference>
<dbReference type="EMBL" id="JAMOIL010000008">
    <property type="protein sequence ID" value="MCM0620170.1"/>
    <property type="molecule type" value="Genomic_DNA"/>
</dbReference>
<comment type="caution">
    <text evidence="1">The sequence shown here is derived from an EMBL/GenBank/DDBJ whole genome shotgun (WGS) entry which is preliminary data.</text>
</comment>
<protein>
    <submittedName>
        <fullName evidence="1">Ferredoxin</fullName>
    </submittedName>
</protein>
<name>A0A9X2IFW5_9ACTN</name>
<sequence>MGLLRGSRAATPLHARSQLRVDWNACHAAGLCHELLPEVVSLDPWGYPVVEDGPLPVEQVRDARAAARACPRFALRVVEAPAG</sequence>
<dbReference type="Pfam" id="PF13459">
    <property type="entry name" value="Fer4_15"/>
    <property type="match status" value="1"/>
</dbReference>
<dbReference type="SUPFAM" id="SSF54862">
    <property type="entry name" value="4Fe-4S ferredoxins"/>
    <property type="match status" value="1"/>
</dbReference>
<organism evidence="1 2">
    <name type="scientific">Nocardioides bruguierae</name>
    <dbReference type="NCBI Taxonomy" id="2945102"/>
    <lineage>
        <taxon>Bacteria</taxon>
        <taxon>Bacillati</taxon>
        <taxon>Actinomycetota</taxon>
        <taxon>Actinomycetes</taxon>
        <taxon>Propionibacteriales</taxon>
        <taxon>Nocardioidaceae</taxon>
        <taxon>Nocardioides</taxon>
    </lineage>
</organism>